<dbReference type="PIRSF" id="PIRSF003135">
    <property type="entry name" value="Primosomal_n"/>
    <property type="match status" value="1"/>
</dbReference>
<dbReference type="HAMAP" id="MF_00720">
    <property type="entry name" value="PriB"/>
    <property type="match status" value="1"/>
</dbReference>
<sequence length="105" mass="11343">MNHVSLQGSVIEVAPLRHTPAGVPVLEMQLEHQSVVHEAGNDRQINMLISAVALGDTALMLHDTPLGTHLQAQGFLAPARKGSTKLVLHIQQASRRYPGDRTVVV</sequence>
<dbReference type="GO" id="GO:1990077">
    <property type="term" value="C:primosome complex"/>
    <property type="evidence" value="ECO:0007669"/>
    <property type="project" value="UniProtKB-UniRule"/>
</dbReference>
<keyword evidence="1 4" id="KW-0639">Primosome</keyword>
<dbReference type="GO" id="GO:0003697">
    <property type="term" value="F:single-stranded DNA binding"/>
    <property type="evidence" value="ECO:0007669"/>
    <property type="project" value="UniProtKB-UniRule"/>
</dbReference>
<dbReference type="Gene3D" id="2.40.50.140">
    <property type="entry name" value="Nucleic acid-binding proteins"/>
    <property type="match status" value="1"/>
</dbReference>
<evidence type="ECO:0000313" key="6">
    <source>
        <dbReference type="EMBL" id="RIY40228.1"/>
    </source>
</evidence>
<dbReference type="InterPro" id="IPR023646">
    <property type="entry name" value="Prisomal_replication_PriB"/>
</dbReference>
<dbReference type="Pfam" id="PF22657">
    <property type="entry name" value="SSB_1"/>
    <property type="match status" value="1"/>
</dbReference>
<dbReference type="EMBL" id="NQOU01000003">
    <property type="protein sequence ID" value="RII82679.1"/>
    <property type="molecule type" value="Genomic_DNA"/>
</dbReference>
<evidence type="ECO:0000313" key="7">
    <source>
        <dbReference type="Proteomes" id="UP000266206"/>
    </source>
</evidence>
<dbReference type="InterPro" id="IPR000424">
    <property type="entry name" value="Primosome_PriB/ssb"/>
</dbReference>
<evidence type="ECO:0000256" key="1">
    <source>
        <dbReference type="ARBA" id="ARBA00022515"/>
    </source>
</evidence>
<evidence type="ECO:0000256" key="2">
    <source>
        <dbReference type="ARBA" id="ARBA00022705"/>
    </source>
</evidence>
<name>A0A3A1YSN3_9BURK</name>
<evidence type="ECO:0000256" key="3">
    <source>
        <dbReference type="ARBA" id="ARBA00023125"/>
    </source>
</evidence>
<proteinExistence type="inferred from homology"/>
<dbReference type="PROSITE" id="PS50935">
    <property type="entry name" value="SSB"/>
    <property type="match status" value="1"/>
</dbReference>
<comment type="function">
    <text evidence="4">Involved in the restart of stalled replication forks, which reloads the replicative helicase on sites other than the origin of replication; the PriA-PriB pathway is the major replication restart pathway. During primosome assembly it facilitates complex formation between PriA and DnaT on DNA; stabilizes PriA on DNA. Stimulates the DNA unwinding activity of PriA helicase.</text>
</comment>
<evidence type="ECO:0000313" key="8">
    <source>
        <dbReference type="Proteomes" id="UP000266483"/>
    </source>
</evidence>
<evidence type="ECO:0000313" key="5">
    <source>
        <dbReference type="EMBL" id="RII82679.1"/>
    </source>
</evidence>
<dbReference type="Proteomes" id="UP000266483">
    <property type="component" value="Unassembled WGS sequence"/>
</dbReference>
<evidence type="ECO:0000256" key="4">
    <source>
        <dbReference type="HAMAP-Rule" id="MF_00720"/>
    </source>
</evidence>
<dbReference type="InterPro" id="IPR012340">
    <property type="entry name" value="NA-bd_OB-fold"/>
</dbReference>
<comment type="caution">
    <text evidence="6">The sequence shown here is derived from an EMBL/GenBank/DDBJ whole genome shotgun (WGS) entry which is preliminary data.</text>
</comment>
<dbReference type="Proteomes" id="UP000266206">
    <property type="component" value="Unassembled WGS sequence"/>
</dbReference>
<keyword evidence="2 4" id="KW-0235">DNA replication</keyword>
<dbReference type="AlphaFoldDB" id="A0A3A1YSN3"/>
<comment type="subunit">
    <text evidence="4">Homodimer. Interacts with PriA and DnaT. Component of the replication restart primosome. Primosome assembly occurs via a 'hand-off' mechanism. PriA binds to replication forks, subsequently PriB then DnaT bind; DnaT then displaces ssDNA to generate the helicase loading substrate.</text>
</comment>
<dbReference type="SUPFAM" id="SSF50249">
    <property type="entry name" value="Nucleic acid-binding proteins"/>
    <property type="match status" value="1"/>
</dbReference>
<dbReference type="GO" id="GO:0006269">
    <property type="term" value="P:DNA replication, synthesis of primer"/>
    <property type="evidence" value="ECO:0007669"/>
    <property type="project" value="UniProtKB-KW"/>
</dbReference>
<dbReference type="NCBIfam" id="TIGR04418">
    <property type="entry name" value="PriB_gamma"/>
    <property type="match status" value="1"/>
</dbReference>
<reference evidence="7 8" key="1">
    <citation type="submission" date="2017-08" db="EMBL/GenBank/DDBJ databases">
        <title>Pusillimonas indicus sp. nov., a member of the family Alcaligenaceae isolated from surface seawater.</title>
        <authorList>
            <person name="Li J."/>
        </authorList>
    </citation>
    <scope>NUCLEOTIDE SEQUENCE [LARGE SCALE GENOMIC DNA]</scope>
    <source>
        <strain evidence="5 8">17-4A</strain>
        <strain evidence="6 7">L52-1-41</strain>
    </source>
</reference>
<keyword evidence="3 4" id="KW-0238">DNA-binding</keyword>
<protein>
    <recommendedName>
        <fullName evidence="4">Replication restart protein PriB</fullName>
    </recommendedName>
</protein>
<gene>
    <name evidence="4 6" type="primary">priB</name>
    <name evidence="5" type="ORF">CJO09_08760</name>
    <name evidence="6" type="ORF">CJP73_11435</name>
</gene>
<dbReference type="RefSeq" id="WP_119442038.1">
    <property type="nucleotide sequence ID" value="NZ_CP170494.1"/>
</dbReference>
<comment type="similarity">
    <text evidence="4">Belongs to the PriB family.</text>
</comment>
<organism evidence="6 7">
    <name type="scientific">Neopusillimonas maritima</name>
    <dbReference type="NCBI Taxonomy" id="2026239"/>
    <lineage>
        <taxon>Bacteria</taxon>
        <taxon>Pseudomonadati</taxon>
        <taxon>Pseudomonadota</taxon>
        <taxon>Betaproteobacteria</taxon>
        <taxon>Burkholderiales</taxon>
        <taxon>Alcaligenaceae</taxon>
        <taxon>Neopusillimonas</taxon>
    </lineage>
</organism>
<dbReference type="OrthoDB" id="5296916at2"/>
<dbReference type="EMBL" id="NQYH01000010">
    <property type="protein sequence ID" value="RIY40228.1"/>
    <property type="molecule type" value="Genomic_DNA"/>
</dbReference>
<accession>A0A3A1YSN3</accession>
<keyword evidence="8" id="KW-1185">Reference proteome</keyword>